<reference evidence="2" key="2">
    <citation type="submission" date="2015-11" db="EMBL/GenBank/DDBJ databases">
        <authorList>
            <person name="Zhang Y."/>
            <person name="Guo Z."/>
        </authorList>
    </citation>
    <scope>NUCLEOTIDE SEQUENCE</scope>
</reference>
<proteinExistence type="predicted"/>
<feature type="region of interest" description="Disordered" evidence="1">
    <location>
        <begin position="127"/>
        <end position="162"/>
    </location>
</feature>
<dbReference type="OrthoDB" id="10296308at2759"/>
<feature type="compositionally biased region" description="Low complexity" evidence="1">
    <location>
        <begin position="322"/>
        <end position="337"/>
    </location>
</feature>
<protein>
    <submittedName>
        <fullName evidence="2">Hypothetical transcript</fullName>
    </submittedName>
</protein>
<feature type="compositionally biased region" description="Polar residues" evidence="1">
    <location>
        <begin position="341"/>
        <end position="355"/>
    </location>
</feature>
<dbReference type="EMBL" id="LN902842">
    <property type="protein sequence ID" value="CDS39588.1"/>
    <property type="molecule type" value="Genomic_DNA"/>
</dbReference>
<reference evidence="2" key="1">
    <citation type="journal article" date="2013" name="Nature">
        <title>The genomes of four tapeworm species reveal adaptations to parasitism.</title>
        <authorList>
            <person name="Tsai I.J."/>
            <person name="Zarowiecki M."/>
            <person name="Holroyd N."/>
            <person name="Garciarrubio A."/>
            <person name="Sanchez-Flores A."/>
            <person name="Brooks K.L."/>
            <person name="Tracey A."/>
            <person name="Bobes R.J."/>
            <person name="Fragoso G."/>
            <person name="Sciutto E."/>
            <person name="Aslett M."/>
            <person name="Beasley H."/>
            <person name="Bennett H.M."/>
            <person name="Cai J."/>
            <person name="Camicia F."/>
            <person name="Clark R."/>
            <person name="Cucher M."/>
            <person name="De Silva N."/>
            <person name="Day T.A."/>
            <person name="Deplazes P."/>
            <person name="Estrada K."/>
            <person name="Fernandez C."/>
            <person name="Holland P.W."/>
            <person name="Hou J."/>
            <person name="Hu S."/>
            <person name="Huckvale T."/>
            <person name="Hung S.S."/>
            <person name="Kamenetzky L."/>
            <person name="Keane J.A."/>
            <person name="Kiss F."/>
            <person name="Koziol U."/>
            <person name="Lambert O."/>
            <person name="Liu K."/>
            <person name="Luo X."/>
            <person name="Luo Y."/>
            <person name="Macchiaroli N."/>
            <person name="Nichol S."/>
            <person name="Paps J."/>
            <person name="Parkinson J."/>
            <person name="Pouchkina-Stantcheva N."/>
            <person name="Riddiford N."/>
            <person name="Rosenzvit M."/>
            <person name="Salinas G."/>
            <person name="Wasmuth J.D."/>
            <person name="Zamanian M."/>
            <person name="Zheng Y."/>
            <person name="Cai X."/>
            <person name="Soberon X."/>
            <person name="Olson P.D."/>
            <person name="Laclette J.P."/>
            <person name="Brehm K."/>
            <person name="Berriman M."/>
            <person name="Garciarrubio A."/>
            <person name="Bobes R.J."/>
            <person name="Fragoso G."/>
            <person name="Sanchez-Flores A."/>
            <person name="Estrada K."/>
            <person name="Cevallos M.A."/>
            <person name="Morett E."/>
            <person name="Gonzalez V."/>
            <person name="Portillo T."/>
            <person name="Ochoa-Leyva A."/>
            <person name="Jose M.V."/>
            <person name="Sciutto E."/>
            <person name="Landa A."/>
            <person name="Jimenez L."/>
            <person name="Valdes V."/>
            <person name="Carrero J.C."/>
            <person name="Larralde C."/>
            <person name="Morales-Montor J."/>
            <person name="Limon-Lason J."/>
            <person name="Soberon X."/>
            <person name="Laclette J.P."/>
        </authorList>
    </citation>
    <scope>NUCLEOTIDE SEQUENCE [LARGE SCALE GENOMIC DNA]</scope>
</reference>
<keyword evidence="3" id="KW-1185">Reference proteome</keyword>
<feature type="region of interest" description="Disordered" evidence="1">
    <location>
        <begin position="315"/>
        <end position="355"/>
    </location>
</feature>
<evidence type="ECO:0000313" key="3">
    <source>
        <dbReference type="Proteomes" id="UP000017246"/>
    </source>
</evidence>
<evidence type="ECO:0000313" key="2">
    <source>
        <dbReference type="EMBL" id="CDS39588.1"/>
    </source>
</evidence>
<evidence type="ECO:0000256" key="1">
    <source>
        <dbReference type="SAM" id="MobiDB-lite"/>
    </source>
</evidence>
<gene>
    <name evidence="2" type="ORF">EmuJ_000712250</name>
</gene>
<dbReference type="Proteomes" id="UP000017246">
    <property type="component" value="Unassembled WGS sequence"/>
</dbReference>
<dbReference type="OMA" id="RISECLF"/>
<sequence>MVDSSVCVVVKNLHLNQTHFIQNVDTSTHFHDLLLNYCRNHLLDFKRFVFLTPCEDFHQQAFSWRVASPSTRISECLFNSKIASFSNSFIPEERRLYVQCVPKQDVSQFVSWNNCLSSKFSKSSRVHSEITKSSVPHRISRKKRKAPDAPPPGLSQSHKGSYASDDYTQLSQQDSAIGREFGGVNYRLSSENLSRTSSQWSIDEDHLLTTSFSAITMKSREDVFEETSISENFFTPKAPTPNQVGNEFVSGSLSKKSQRAPSLPSLTVVKEVAPRVTEERSSSDKNSVDTNCIVRGDEQMSNLEIPPVKATQESAPLGAVQHSSHTAASTPALASAPQKASAMQNSMEPEGQSRSYLTEDQLKQARLSLKSIPRQKVATLPLRKVDEENRPTVLSSCDRSEKKDWNAPLCFRDRRSGVLKFMISEK</sequence>
<organism evidence="2 3">
    <name type="scientific">Echinococcus multilocularis</name>
    <name type="common">Fox tapeworm</name>
    <dbReference type="NCBI Taxonomy" id="6211"/>
    <lineage>
        <taxon>Eukaryota</taxon>
        <taxon>Metazoa</taxon>
        <taxon>Spiralia</taxon>
        <taxon>Lophotrochozoa</taxon>
        <taxon>Platyhelminthes</taxon>
        <taxon>Cestoda</taxon>
        <taxon>Eucestoda</taxon>
        <taxon>Cyclophyllidea</taxon>
        <taxon>Taeniidae</taxon>
        <taxon>Echinococcus</taxon>
    </lineage>
</organism>
<accession>A0A068YB95</accession>
<name>A0A068YB95_ECHMU</name>
<dbReference type="AlphaFoldDB" id="A0A068YB95"/>